<dbReference type="CTD" id="7127"/>
<evidence type="ECO:0000256" key="8">
    <source>
        <dbReference type="SAM" id="MobiDB-lite"/>
    </source>
</evidence>
<comment type="similarity">
    <text evidence="1">Belongs to the SEC6 family.</text>
</comment>
<reference evidence="10" key="1">
    <citation type="submission" date="2025-08" db="UniProtKB">
        <authorList>
            <consortium name="RefSeq"/>
        </authorList>
    </citation>
    <scope>IDENTIFICATION</scope>
    <source>
        <tissue evidence="10">Spleen</tissue>
    </source>
</reference>
<name>A0A9B0T5V0_CHRAS</name>
<dbReference type="Gene3D" id="1.10.357.50">
    <property type="match status" value="1"/>
</dbReference>
<keyword evidence="4" id="KW-0221">Differentiation</keyword>
<evidence type="ECO:0000313" key="9">
    <source>
        <dbReference type="Proteomes" id="UP000504623"/>
    </source>
</evidence>
<accession>A0A9B0T5V0</accession>
<dbReference type="InterPro" id="IPR010326">
    <property type="entry name" value="EXOC3/Sec6"/>
</dbReference>
<keyword evidence="9" id="KW-1185">Reference proteome</keyword>
<dbReference type="PANTHER" id="PTHR21292">
    <property type="entry name" value="EXOCYST COMPLEX COMPONENT SEC6-RELATED"/>
    <property type="match status" value="1"/>
</dbReference>
<evidence type="ECO:0000256" key="1">
    <source>
        <dbReference type="ARBA" id="ARBA00009447"/>
    </source>
</evidence>
<dbReference type="GO" id="GO:0001525">
    <property type="term" value="P:angiogenesis"/>
    <property type="evidence" value="ECO:0007669"/>
    <property type="project" value="UniProtKB-KW"/>
</dbReference>
<organism evidence="9 10">
    <name type="scientific">Chrysochloris asiatica</name>
    <name type="common">Cape golden mole</name>
    <dbReference type="NCBI Taxonomy" id="185453"/>
    <lineage>
        <taxon>Eukaryota</taxon>
        <taxon>Metazoa</taxon>
        <taxon>Chordata</taxon>
        <taxon>Craniata</taxon>
        <taxon>Vertebrata</taxon>
        <taxon>Euteleostomi</taxon>
        <taxon>Mammalia</taxon>
        <taxon>Eutheria</taxon>
        <taxon>Afrotheria</taxon>
        <taxon>Chrysochloridae</taxon>
        <taxon>Chrysochlorinae</taxon>
        <taxon>Chrysochloris</taxon>
    </lineage>
</organism>
<dbReference type="InterPro" id="IPR042532">
    <property type="entry name" value="EXOC3/Sec6_C"/>
</dbReference>
<protein>
    <recommendedName>
        <fullName evidence="6">Tumor necrosis factor alpha-induced protein 2</fullName>
    </recommendedName>
    <alternativeName>
        <fullName evidence="7">Primary response gene B94 protein</fullName>
    </alternativeName>
</protein>
<evidence type="ECO:0000256" key="5">
    <source>
        <dbReference type="ARBA" id="ARBA00054749"/>
    </source>
</evidence>
<dbReference type="Pfam" id="PF06046">
    <property type="entry name" value="Sec6"/>
    <property type="match status" value="1"/>
</dbReference>
<feature type="region of interest" description="Disordered" evidence="8">
    <location>
        <begin position="57"/>
        <end position="76"/>
    </location>
</feature>
<dbReference type="GO" id="GO:0000149">
    <property type="term" value="F:SNARE binding"/>
    <property type="evidence" value="ECO:0007669"/>
    <property type="project" value="TreeGrafter"/>
</dbReference>
<evidence type="ECO:0000256" key="3">
    <source>
        <dbReference type="ARBA" id="ARBA00022657"/>
    </source>
</evidence>
<feature type="region of interest" description="Disordered" evidence="8">
    <location>
        <begin position="84"/>
        <end position="113"/>
    </location>
</feature>
<feature type="region of interest" description="Disordered" evidence="8">
    <location>
        <begin position="28"/>
        <end position="52"/>
    </location>
</feature>
<keyword evidence="3" id="KW-0037">Angiogenesis</keyword>
<gene>
    <name evidence="10" type="primary">TNFAIP2</name>
</gene>
<dbReference type="GO" id="GO:0000145">
    <property type="term" value="C:exocyst"/>
    <property type="evidence" value="ECO:0007669"/>
    <property type="project" value="InterPro"/>
</dbReference>
<dbReference type="Gene3D" id="1.10.357.70">
    <property type="entry name" value="Exocyst complex component Sec6, C-terminal domain"/>
    <property type="match status" value="1"/>
</dbReference>
<evidence type="ECO:0000256" key="4">
    <source>
        <dbReference type="ARBA" id="ARBA00022782"/>
    </source>
</evidence>
<dbReference type="GO" id="GO:0006887">
    <property type="term" value="P:exocytosis"/>
    <property type="evidence" value="ECO:0007669"/>
    <property type="project" value="InterPro"/>
</dbReference>
<feature type="compositionally biased region" description="Basic and acidic residues" evidence="8">
    <location>
        <begin position="60"/>
        <end position="69"/>
    </location>
</feature>
<dbReference type="Proteomes" id="UP000504623">
    <property type="component" value="Unplaced"/>
</dbReference>
<dbReference type="FunFam" id="1.10.357.70:FF:000004">
    <property type="entry name" value="Tumor necrosis factor alpha-induced protein 2"/>
    <property type="match status" value="1"/>
</dbReference>
<comment type="function">
    <text evidence="5">May play a role as a mediator of inflammation and angiogenesis.</text>
</comment>
<keyword evidence="2" id="KW-0217">Developmental protein</keyword>
<dbReference type="RefSeq" id="XP_006839605.1">
    <property type="nucleotide sequence ID" value="XM_006839542.1"/>
</dbReference>
<evidence type="ECO:0000256" key="7">
    <source>
        <dbReference type="ARBA" id="ARBA00079010"/>
    </source>
</evidence>
<sequence>MLKMMTFFQGLPVERAVPGALNFLGSPPKVPSMSEGDSETSMSEASSEDLVPVLEMGTAPDRHEEETSKKEKKSKGGLMKVLQVLTGKKNKSQPSTVEPDVKAKTSPGLDAPLPTVEELKADLDLGRLEASGPLLALERELLVAAAAGGMSQEELVQRQSKVEALYILLRDLALGVLWRPLEVAPERLRQALAIVSEQELEDRRAAAGSEDSVLAPTRPRRWLQLWRRGVAQVAEERLGGQPAAGAEGLSEAERAFLHLGRTMKEDLEAVVELLLPVFPAEFHVVAAYAESYHEHFAAQLAAMAQFELCERDTYMLLVWVQNLYPNDIISSPKLAAELQDVRLGSLLPPRQIRLLEATFLSNEAANVKELMGRALELEAQRWVQDVPPQKLNGHCHSELAIDVMQIVSQGQTKAEGITADLGMQIKQVLLMELAGFFRSYQRAFDEFLERCKQTKNYKANVIANINNCLSFRMSVEQRWHAPQDTHSHVLGPLDELKARGFDSLLQSLFLDLKPLFKRFSQTRWAAPEELLEEILATVAQRLPEFSGLQECFREELMEVVHLHLVKEYITRLSKRRLVLKTAEQQQQLAGHILHNAALIQHFCTQNGSHATWLDPALPRLAEIIRLQDPSAIKMEVATYATWYPDFSKDHLSAILAIKGNLSSSEARSIRSILDISTGLHKAAHSLFALIKVG</sequence>
<evidence type="ECO:0000256" key="2">
    <source>
        <dbReference type="ARBA" id="ARBA00022473"/>
    </source>
</evidence>
<dbReference type="AlphaFoldDB" id="A0A9B0T5V0"/>
<evidence type="ECO:0000256" key="6">
    <source>
        <dbReference type="ARBA" id="ARBA00072723"/>
    </source>
</evidence>
<proteinExistence type="inferred from homology"/>
<dbReference type="GO" id="GO:0051601">
    <property type="term" value="P:exocyst localization"/>
    <property type="evidence" value="ECO:0007669"/>
    <property type="project" value="TreeGrafter"/>
</dbReference>
<dbReference type="GeneID" id="102826579"/>
<dbReference type="OrthoDB" id="190098at2759"/>
<dbReference type="PANTHER" id="PTHR21292:SF4">
    <property type="entry name" value="TUMOR NECROSIS FACTOR ALPHA-INDUCED PROTEIN 2"/>
    <property type="match status" value="1"/>
</dbReference>
<dbReference type="GO" id="GO:0030154">
    <property type="term" value="P:cell differentiation"/>
    <property type="evidence" value="ECO:0007669"/>
    <property type="project" value="UniProtKB-KW"/>
</dbReference>
<evidence type="ECO:0000313" key="10">
    <source>
        <dbReference type="RefSeq" id="XP_006839605.1"/>
    </source>
</evidence>